<sequence>MSAAPHADSSLQRRLYTDASILRALVNLCEYAETLDRQAARSAIASLDKAIIIAGAPGERRLQIIYDIIEQIQSHCLGVEDIAFVANAVSPNSRDVSVSPLMTLESALSSVPRLDSPPSLAAFVKQYSQSPFVLPGYIRDWPALHEHPWKFVEYLRYVAGPGRLVPVEIGNDYRQDDWTQALMPWDTFLDALDQKTPDDGQTRQQPLYLAQHNLLKQFPKLRNDILIPDYAYASLPPPAGFPGYVAPANDDQLVLNAWLGPSGAVSPAHTDPYYNFYAQVVGRKTVWLSPPDVTPSMYPYPPPSESTSDQPHNPAANNASPSMSNTSRVDVFQRRDDAGGGALPLFWKDVVPRAMSVTLEPGDLLFFPPGWWHAMRGEETSFSVSMWF</sequence>
<evidence type="ECO:0000313" key="4">
    <source>
        <dbReference type="Proteomes" id="UP000076871"/>
    </source>
</evidence>
<gene>
    <name evidence="3" type="ORF">LAESUDRAFT_642000</name>
</gene>
<dbReference type="InterPro" id="IPR041667">
    <property type="entry name" value="Cupin_8"/>
</dbReference>
<feature type="domain" description="JmjC" evidence="2">
    <location>
        <begin position="207"/>
        <end position="388"/>
    </location>
</feature>
<proteinExistence type="predicted"/>
<dbReference type="AlphaFoldDB" id="A0A165HDM7"/>
<evidence type="ECO:0000256" key="1">
    <source>
        <dbReference type="SAM" id="MobiDB-lite"/>
    </source>
</evidence>
<protein>
    <submittedName>
        <fullName evidence="3">Clavaminate synthase-like protein</fullName>
    </submittedName>
</protein>
<organism evidence="3 4">
    <name type="scientific">Laetiporus sulphureus 93-53</name>
    <dbReference type="NCBI Taxonomy" id="1314785"/>
    <lineage>
        <taxon>Eukaryota</taxon>
        <taxon>Fungi</taxon>
        <taxon>Dikarya</taxon>
        <taxon>Basidiomycota</taxon>
        <taxon>Agaricomycotina</taxon>
        <taxon>Agaricomycetes</taxon>
        <taxon>Polyporales</taxon>
        <taxon>Laetiporus</taxon>
    </lineage>
</organism>
<dbReference type="Pfam" id="PF13621">
    <property type="entry name" value="Cupin_8"/>
    <property type="match status" value="1"/>
</dbReference>
<dbReference type="InParanoid" id="A0A165HDM7"/>
<dbReference type="PANTHER" id="PTHR12461:SF94">
    <property type="entry name" value="JMJC DOMAIN-CONTAINING PROTEIN"/>
    <property type="match status" value="1"/>
</dbReference>
<dbReference type="OrthoDB" id="47172at2759"/>
<feature type="compositionally biased region" description="Polar residues" evidence="1">
    <location>
        <begin position="315"/>
        <end position="326"/>
    </location>
</feature>
<feature type="region of interest" description="Disordered" evidence="1">
    <location>
        <begin position="298"/>
        <end position="326"/>
    </location>
</feature>
<dbReference type="Gene3D" id="2.60.120.650">
    <property type="entry name" value="Cupin"/>
    <property type="match status" value="1"/>
</dbReference>
<dbReference type="GeneID" id="63820737"/>
<dbReference type="InterPro" id="IPR003347">
    <property type="entry name" value="JmjC_dom"/>
</dbReference>
<name>A0A165HDM7_9APHY</name>
<evidence type="ECO:0000313" key="3">
    <source>
        <dbReference type="EMBL" id="KZT11596.1"/>
    </source>
</evidence>
<dbReference type="RefSeq" id="XP_040769336.1">
    <property type="nucleotide sequence ID" value="XM_040903707.1"/>
</dbReference>
<reference evidence="3 4" key="1">
    <citation type="journal article" date="2016" name="Mol. Biol. Evol.">
        <title>Comparative Genomics of Early-Diverging Mushroom-Forming Fungi Provides Insights into the Origins of Lignocellulose Decay Capabilities.</title>
        <authorList>
            <person name="Nagy L.G."/>
            <person name="Riley R."/>
            <person name="Tritt A."/>
            <person name="Adam C."/>
            <person name="Daum C."/>
            <person name="Floudas D."/>
            <person name="Sun H."/>
            <person name="Yadav J.S."/>
            <person name="Pangilinan J."/>
            <person name="Larsson K.H."/>
            <person name="Matsuura K."/>
            <person name="Barry K."/>
            <person name="Labutti K."/>
            <person name="Kuo R."/>
            <person name="Ohm R.A."/>
            <person name="Bhattacharya S.S."/>
            <person name="Shirouzu T."/>
            <person name="Yoshinaga Y."/>
            <person name="Martin F.M."/>
            <person name="Grigoriev I.V."/>
            <person name="Hibbett D.S."/>
        </authorList>
    </citation>
    <scope>NUCLEOTIDE SEQUENCE [LARGE SCALE GENOMIC DNA]</scope>
    <source>
        <strain evidence="3 4">93-53</strain>
    </source>
</reference>
<keyword evidence="4" id="KW-1185">Reference proteome</keyword>
<dbReference type="PROSITE" id="PS51184">
    <property type="entry name" value="JMJC"/>
    <property type="match status" value="1"/>
</dbReference>
<dbReference type="PANTHER" id="PTHR12461">
    <property type="entry name" value="HYPOXIA-INDUCIBLE FACTOR 1 ALPHA INHIBITOR-RELATED"/>
    <property type="match status" value="1"/>
</dbReference>
<dbReference type="EMBL" id="KV427607">
    <property type="protein sequence ID" value="KZT11596.1"/>
    <property type="molecule type" value="Genomic_DNA"/>
</dbReference>
<dbReference type="SUPFAM" id="SSF51197">
    <property type="entry name" value="Clavaminate synthase-like"/>
    <property type="match status" value="1"/>
</dbReference>
<dbReference type="CDD" id="cd02208">
    <property type="entry name" value="cupin_RmlC-like"/>
    <property type="match status" value="1"/>
</dbReference>
<dbReference type="STRING" id="1314785.A0A165HDM7"/>
<accession>A0A165HDM7</accession>
<evidence type="ECO:0000259" key="2">
    <source>
        <dbReference type="PROSITE" id="PS51184"/>
    </source>
</evidence>
<dbReference type="Proteomes" id="UP000076871">
    <property type="component" value="Unassembled WGS sequence"/>
</dbReference>
<dbReference type="SMART" id="SM00558">
    <property type="entry name" value="JmjC"/>
    <property type="match status" value="1"/>
</dbReference>